<dbReference type="InterPro" id="IPR036148">
    <property type="entry name" value="MmgE/PrpD_sf"/>
</dbReference>
<comment type="similarity">
    <text evidence="1">Belongs to the PrpD family.</text>
</comment>
<dbReference type="PANTHER" id="PTHR16943:SF8">
    <property type="entry name" value="2-METHYLCITRATE DEHYDRATASE"/>
    <property type="match status" value="1"/>
</dbReference>
<dbReference type="PANTHER" id="PTHR16943">
    <property type="entry name" value="2-METHYLCITRATE DEHYDRATASE-RELATED"/>
    <property type="match status" value="1"/>
</dbReference>
<reference evidence="4 5" key="1">
    <citation type="submission" date="2017-05" db="EMBL/GenBank/DDBJ databases">
        <title>Complete and WGS of Bordetella genogroups.</title>
        <authorList>
            <person name="Spilker T."/>
            <person name="LiPuma J."/>
        </authorList>
    </citation>
    <scope>NUCLEOTIDE SEQUENCE [LARGE SCALE GENOMIC DNA]</scope>
    <source>
        <strain evidence="4 5">AU19157</strain>
    </source>
</reference>
<dbReference type="Gene3D" id="1.10.4100.10">
    <property type="entry name" value="2-methylcitrate dehydratase PrpD"/>
    <property type="match status" value="1"/>
</dbReference>
<feature type="domain" description="MmgE/PrpD C-terminal" evidence="3">
    <location>
        <begin position="288"/>
        <end position="450"/>
    </location>
</feature>
<accession>A0A1W6YPS2</accession>
<evidence type="ECO:0000256" key="1">
    <source>
        <dbReference type="ARBA" id="ARBA00006174"/>
    </source>
</evidence>
<dbReference type="GO" id="GO:0016829">
    <property type="term" value="F:lyase activity"/>
    <property type="evidence" value="ECO:0007669"/>
    <property type="project" value="InterPro"/>
</dbReference>
<dbReference type="InterPro" id="IPR045337">
    <property type="entry name" value="MmgE_PrpD_C"/>
</dbReference>
<evidence type="ECO:0008006" key="6">
    <source>
        <dbReference type="Google" id="ProtNLM"/>
    </source>
</evidence>
<dbReference type="SUPFAM" id="SSF103378">
    <property type="entry name" value="2-methylcitrate dehydratase PrpD"/>
    <property type="match status" value="1"/>
</dbReference>
<proteinExistence type="inferred from homology"/>
<feature type="domain" description="MmgE/PrpD N-terminal" evidence="2">
    <location>
        <begin position="34"/>
        <end position="264"/>
    </location>
</feature>
<evidence type="ECO:0000313" key="4">
    <source>
        <dbReference type="EMBL" id="ARP82994.1"/>
    </source>
</evidence>
<dbReference type="InterPro" id="IPR042188">
    <property type="entry name" value="MmgE/PrpD_sf_2"/>
</dbReference>
<dbReference type="InterPro" id="IPR042183">
    <property type="entry name" value="MmgE/PrpD_sf_1"/>
</dbReference>
<dbReference type="Pfam" id="PF03972">
    <property type="entry name" value="MmgE_PrpD_N"/>
    <property type="match status" value="1"/>
</dbReference>
<dbReference type="InterPro" id="IPR045336">
    <property type="entry name" value="MmgE_PrpD_N"/>
</dbReference>
<dbReference type="Proteomes" id="UP000194151">
    <property type="component" value="Chromosome"/>
</dbReference>
<dbReference type="KEGG" id="bgv:CAL12_20690"/>
<protein>
    <recommendedName>
        <fullName evidence="6">2-methylcitrate dehydratase</fullName>
    </recommendedName>
</protein>
<dbReference type="STRING" id="1416806.CAL12_20690"/>
<evidence type="ECO:0000259" key="2">
    <source>
        <dbReference type="Pfam" id="PF03972"/>
    </source>
</evidence>
<evidence type="ECO:0000313" key="5">
    <source>
        <dbReference type="Proteomes" id="UP000194151"/>
    </source>
</evidence>
<dbReference type="AlphaFoldDB" id="A0A1W6YPS2"/>
<evidence type="ECO:0000259" key="3">
    <source>
        <dbReference type="Pfam" id="PF19305"/>
    </source>
</evidence>
<organism evidence="4 5">
    <name type="scientific">Bordetella genomosp. 8</name>
    <dbReference type="NCBI Taxonomy" id="1416806"/>
    <lineage>
        <taxon>Bacteria</taxon>
        <taxon>Pseudomonadati</taxon>
        <taxon>Pseudomonadota</taxon>
        <taxon>Betaproteobacteria</taxon>
        <taxon>Burkholderiales</taxon>
        <taxon>Alcaligenaceae</taxon>
        <taxon>Bordetella</taxon>
    </lineage>
</organism>
<dbReference type="InterPro" id="IPR005656">
    <property type="entry name" value="MmgE_PrpD"/>
</dbReference>
<name>A0A1W6YPS2_9BORD</name>
<dbReference type="Gene3D" id="3.30.1330.120">
    <property type="entry name" value="2-methylcitrate dehydratase PrpD"/>
    <property type="match status" value="1"/>
</dbReference>
<keyword evidence="5" id="KW-1185">Reference proteome</keyword>
<sequence length="467" mass="48893">MGVSYLSGYKINTTETAMAIMPDDSMQSVSGRWAGFSSGLRFEDLPAAVVELAKERLLDCLATSIPATQLPVPTVAMALAAPGGGRATIIGHAGGFAMPDAAFVNATLINGRTQDDVLYKSHPGAVVVPATLAYAEEHRRGGRDVLAAMVAGYEIVARAYIGGPGMLPRFRATGVAGAIGAAAAAARVLGLDASRTRDALGCAGVFAGGFGAGFLTGTMDVKLNVGMAARNGTCAVMLAAAGATASPLAFEGEAGFYKAMANSAEDAHLAVAGLGDRLLMAETVYKEYPICMFVQTPVALALALATAHRLDPGGIDHVRITVSDATFTNPGFNNAAPFASALHARISARFCVAAALLGRPIDEYDYYEELRDEGVLALADRIELVRDGQRGDEVDVEIAMIDGRHLRRTGSEGETMRPSREKTETKFRRIAAPASHGRAERIIDMVSKLETIADVNELTALLRPPAP</sequence>
<dbReference type="Pfam" id="PF19305">
    <property type="entry name" value="MmgE_PrpD_C"/>
    <property type="match status" value="1"/>
</dbReference>
<dbReference type="EMBL" id="CP021108">
    <property type="protein sequence ID" value="ARP82994.1"/>
    <property type="molecule type" value="Genomic_DNA"/>
</dbReference>
<gene>
    <name evidence="4" type="ORF">CAL12_20690</name>
</gene>